<organism evidence="6 7">
    <name type="scientific">Phycicoccus endophyticus</name>
    <dbReference type="NCBI Taxonomy" id="1690220"/>
    <lineage>
        <taxon>Bacteria</taxon>
        <taxon>Bacillati</taxon>
        <taxon>Actinomycetota</taxon>
        <taxon>Actinomycetes</taxon>
        <taxon>Micrococcales</taxon>
        <taxon>Intrasporangiaceae</taxon>
        <taxon>Phycicoccus</taxon>
    </lineage>
</organism>
<evidence type="ECO:0000256" key="4">
    <source>
        <dbReference type="PROSITE-ProRule" id="PRU00335"/>
    </source>
</evidence>
<dbReference type="PRINTS" id="PR00455">
    <property type="entry name" value="HTHTETR"/>
</dbReference>
<evidence type="ECO:0000313" key="6">
    <source>
        <dbReference type="EMBL" id="QNN49551.1"/>
    </source>
</evidence>
<protein>
    <submittedName>
        <fullName evidence="6">TetR/AcrR family transcriptional regulator</fullName>
    </submittedName>
</protein>
<gene>
    <name evidence="6" type="ORF">H9L10_15515</name>
</gene>
<keyword evidence="1" id="KW-0805">Transcription regulation</keyword>
<evidence type="ECO:0000313" key="7">
    <source>
        <dbReference type="Proteomes" id="UP000515976"/>
    </source>
</evidence>
<dbReference type="InterPro" id="IPR001647">
    <property type="entry name" value="HTH_TetR"/>
</dbReference>
<dbReference type="InterPro" id="IPR009057">
    <property type="entry name" value="Homeodomain-like_sf"/>
</dbReference>
<name>A0A7G9R1S6_9MICO</name>
<dbReference type="KEGG" id="pei:H9L10_15515"/>
<dbReference type="PANTHER" id="PTHR47506">
    <property type="entry name" value="TRANSCRIPTIONAL REGULATORY PROTEIN"/>
    <property type="match status" value="1"/>
</dbReference>
<dbReference type="GO" id="GO:0003677">
    <property type="term" value="F:DNA binding"/>
    <property type="evidence" value="ECO:0007669"/>
    <property type="project" value="UniProtKB-UniRule"/>
</dbReference>
<keyword evidence="7" id="KW-1185">Reference proteome</keyword>
<sequence length="196" mass="20942">MSTSEAVVSEPRERLLRVASELFYAKGIHAVGVEEIVSSAHVTRATLYRHFEGKDALVAAYLHAADRSIRSTVESIIAAEPGPEARVRGVGAMVQGQIRSEGFRGCAFLNAAAEFPDDDNPVHRAVLEHRDWFQTTMAELFAETDVANPGPAARHFVMLRDGAMAAGCLTDPEGVCAVFERGVEGLLAARGPAPAG</sequence>
<proteinExistence type="predicted"/>
<dbReference type="SUPFAM" id="SSF46689">
    <property type="entry name" value="Homeodomain-like"/>
    <property type="match status" value="1"/>
</dbReference>
<dbReference type="AlphaFoldDB" id="A0A7G9R1S6"/>
<keyword evidence="2 4" id="KW-0238">DNA-binding</keyword>
<dbReference type="Pfam" id="PF00440">
    <property type="entry name" value="TetR_N"/>
    <property type="match status" value="1"/>
</dbReference>
<dbReference type="Proteomes" id="UP000515976">
    <property type="component" value="Chromosome"/>
</dbReference>
<dbReference type="InterPro" id="IPR036271">
    <property type="entry name" value="Tet_transcr_reg_TetR-rel_C_sf"/>
</dbReference>
<keyword evidence="3" id="KW-0804">Transcription</keyword>
<dbReference type="Gene3D" id="1.10.357.10">
    <property type="entry name" value="Tetracycline Repressor, domain 2"/>
    <property type="match status" value="1"/>
</dbReference>
<evidence type="ECO:0000256" key="3">
    <source>
        <dbReference type="ARBA" id="ARBA00023163"/>
    </source>
</evidence>
<dbReference type="EMBL" id="CP060712">
    <property type="protein sequence ID" value="QNN49551.1"/>
    <property type="molecule type" value="Genomic_DNA"/>
</dbReference>
<dbReference type="PANTHER" id="PTHR47506:SF1">
    <property type="entry name" value="HTH-TYPE TRANSCRIPTIONAL REGULATOR YJDC"/>
    <property type="match status" value="1"/>
</dbReference>
<dbReference type="RefSeq" id="WP_166099108.1">
    <property type="nucleotide sequence ID" value="NZ_BMMY01000005.1"/>
</dbReference>
<dbReference type="SUPFAM" id="SSF48498">
    <property type="entry name" value="Tetracyclin repressor-like, C-terminal domain"/>
    <property type="match status" value="1"/>
</dbReference>
<evidence type="ECO:0000259" key="5">
    <source>
        <dbReference type="PROSITE" id="PS50977"/>
    </source>
</evidence>
<reference evidence="6 7" key="1">
    <citation type="submission" date="2020-08" db="EMBL/GenBank/DDBJ databases">
        <title>Genome sequence of Phycicoccus endophyticus JCM 31784T.</title>
        <authorList>
            <person name="Hyun D.-W."/>
            <person name="Bae J.-W."/>
        </authorList>
    </citation>
    <scope>NUCLEOTIDE SEQUENCE [LARGE SCALE GENOMIC DNA]</scope>
    <source>
        <strain evidence="6 7">JCM 31784</strain>
    </source>
</reference>
<feature type="DNA-binding region" description="H-T-H motif" evidence="4">
    <location>
        <begin position="32"/>
        <end position="51"/>
    </location>
</feature>
<feature type="domain" description="HTH tetR-type" evidence="5">
    <location>
        <begin position="9"/>
        <end position="69"/>
    </location>
</feature>
<evidence type="ECO:0000256" key="2">
    <source>
        <dbReference type="ARBA" id="ARBA00023125"/>
    </source>
</evidence>
<accession>A0A7G9R1S6</accession>
<dbReference type="PROSITE" id="PS50977">
    <property type="entry name" value="HTH_TETR_2"/>
    <property type="match status" value="1"/>
</dbReference>
<evidence type="ECO:0000256" key="1">
    <source>
        <dbReference type="ARBA" id="ARBA00023015"/>
    </source>
</evidence>